<reference evidence="4" key="1">
    <citation type="journal article" date="2019" name="Int. J. Syst. Evol. Microbiol.">
        <title>The Global Catalogue of Microorganisms (GCM) 10K type strain sequencing project: providing services to taxonomists for standard genome sequencing and annotation.</title>
        <authorList>
            <consortium name="The Broad Institute Genomics Platform"/>
            <consortium name="The Broad Institute Genome Sequencing Center for Infectious Disease"/>
            <person name="Wu L."/>
            <person name="Ma J."/>
        </authorList>
    </citation>
    <scope>NUCLEOTIDE SEQUENCE [LARGE SCALE GENOMIC DNA]</scope>
    <source>
        <strain evidence="4">IBRC-M 10987</strain>
    </source>
</reference>
<keyword evidence="2" id="KW-0732">Signal</keyword>
<feature type="compositionally biased region" description="Basic and acidic residues" evidence="1">
    <location>
        <begin position="213"/>
        <end position="225"/>
    </location>
</feature>
<name>A0ABV8JWQ9_9BACL</name>
<dbReference type="Proteomes" id="UP001595715">
    <property type="component" value="Unassembled WGS sequence"/>
</dbReference>
<evidence type="ECO:0000256" key="1">
    <source>
        <dbReference type="SAM" id="MobiDB-lite"/>
    </source>
</evidence>
<gene>
    <name evidence="3" type="ORF">ACFOZ8_05020</name>
</gene>
<comment type="caution">
    <text evidence="3">The sequence shown here is derived from an EMBL/GenBank/DDBJ whole genome shotgun (WGS) entry which is preliminary data.</text>
</comment>
<sequence>MKLTRSNKLAALLLAMLMLVPWSQSAAAEVYTYSFDKIEVVYAAEFTMFPTSAAPDHWLTQLAGGTDKPIEVMYGMVHLYNGDRYIDEQFIKMSGEGGSERFLSNSMRNDFYDDTYAVKRQTSVQLWSGKKLEGKDVVKNFSEPLKSVTLIQTFDPQGNVTGFQLNAQPLLTKDMDWDPFSNYVSFYSSDPGSVNQAGTINGKEVEPAPTGEPKQEEPKQEEPKSGEPTAPATEKPKTDVPASGTAEGAGSQVEQPEQPEQPKGETVS</sequence>
<evidence type="ECO:0000313" key="3">
    <source>
        <dbReference type="EMBL" id="MFC4099015.1"/>
    </source>
</evidence>
<accession>A0ABV8JWQ9</accession>
<feature type="chain" id="PRO_5046398771" evidence="2">
    <location>
        <begin position="27"/>
        <end position="268"/>
    </location>
</feature>
<protein>
    <submittedName>
        <fullName evidence="3">Uncharacterized protein</fullName>
    </submittedName>
</protein>
<evidence type="ECO:0000256" key="2">
    <source>
        <dbReference type="SAM" id="SignalP"/>
    </source>
</evidence>
<organism evidence="3 4">
    <name type="scientific">Paenibacillus xanthanilyticus</name>
    <dbReference type="NCBI Taxonomy" id="1783531"/>
    <lineage>
        <taxon>Bacteria</taxon>
        <taxon>Bacillati</taxon>
        <taxon>Bacillota</taxon>
        <taxon>Bacilli</taxon>
        <taxon>Bacillales</taxon>
        <taxon>Paenibacillaceae</taxon>
        <taxon>Paenibacillus</taxon>
    </lineage>
</organism>
<proteinExistence type="predicted"/>
<feature type="region of interest" description="Disordered" evidence="1">
    <location>
        <begin position="191"/>
        <end position="268"/>
    </location>
</feature>
<evidence type="ECO:0000313" key="4">
    <source>
        <dbReference type="Proteomes" id="UP001595715"/>
    </source>
</evidence>
<dbReference type="RefSeq" id="WP_377717707.1">
    <property type="nucleotide sequence ID" value="NZ_JBHSAM010000014.1"/>
</dbReference>
<dbReference type="EMBL" id="JBHSAM010000014">
    <property type="protein sequence ID" value="MFC4099015.1"/>
    <property type="molecule type" value="Genomic_DNA"/>
</dbReference>
<feature type="signal peptide" evidence="2">
    <location>
        <begin position="1"/>
        <end position="26"/>
    </location>
</feature>
<keyword evidence="4" id="KW-1185">Reference proteome</keyword>